<evidence type="ECO:0000313" key="1">
    <source>
        <dbReference type="EMBL" id="ABW27281.1"/>
    </source>
</evidence>
<sequence length="261" mass="30663">MESELENIICQRIPYKGWMAINYMGVTLEPAIINNIIECDLYLSLWLRHKVLGERKDHSLASDTGGEYCCDFWYARLNLILELYKRSDVIQKGELADLFVSWSPYLLWWTCLCESAIREIERIVCELPIRKDSFLKFHTQNSPEDQEANPPHDGIIPGRLPQLSSYECPDIEIQLGLVSQNHNPKENEMLLFTLIEKEAKIISDKDTSFQPHFDNYIREDRKLIYRMNRDPKFSFLNVREGKILESKRGRPRHPKGFGNRK</sequence>
<dbReference type="STRING" id="329726.AM1_2270"/>
<dbReference type="HOGENOM" id="CLU_1064054_0_0_3"/>
<gene>
    <name evidence="1" type="ordered locus">AM1_2270</name>
</gene>
<dbReference type="Proteomes" id="UP000000268">
    <property type="component" value="Chromosome"/>
</dbReference>
<dbReference type="EMBL" id="CP000828">
    <property type="protein sequence ID" value="ABW27281.1"/>
    <property type="molecule type" value="Genomic_DNA"/>
</dbReference>
<name>B0C122_ACAM1</name>
<dbReference type="AlphaFoldDB" id="B0C122"/>
<dbReference type="KEGG" id="amr:AM1_2270"/>
<evidence type="ECO:0000313" key="2">
    <source>
        <dbReference type="Proteomes" id="UP000000268"/>
    </source>
</evidence>
<organism evidence="1 2">
    <name type="scientific">Acaryochloris marina (strain MBIC 11017)</name>
    <dbReference type="NCBI Taxonomy" id="329726"/>
    <lineage>
        <taxon>Bacteria</taxon>
        <taxon>Bacillati</taxon>
        <taxon>Cyanobacteriota</taxon>
        <taxon>Cyanophyceae</taxon>
        <taxon>Acaryochloridales</taxon>
        <taxon>Acaryochloridaceae</taxon>
        <taxon>Acaryochloris</taxon>
    </lineage>
</organism>
<protein>
    <submittedName>
        <fullName evidence="1">Uncharacterized protein</fullName>
    </submittedName>
</protein>
<proteinExistence type="predicted"/>
<keyword evidence="2" id="KW-1185">Reference proteome</keyword>
<dbReference type="RefSeq" id="WP_012162756.1">
    <property type="nucleotide sequence ID" value="NC_009925.1"/>
</dbReference>
<accession>B0C122</accession>
<reference evidence="1 2" key="1">
    <citation type="journal article" date="2008" name="Proc. Natl. Acad. Sci. U.S.A.">
        <title>Niche adaptation and genome expansion in the chlorophyll d-producing cyanobacterium Acaryochloris marina.</title>
        <authorList>
            <person name="Swingley W.D."/>
            <person name="Chen M."/>
            <person name="Cheung P.C."/>
            <person name="Conrad A.L."/>
            <person name="Dejesa L.C."/>
            <person name="Hao J."/>
            <person name="Honchak B.M."/>
            <person name="Karbach L.E."/>
            <person name="Kurdoglu A."/>
            <person name="Lahiri S."/>
            <person name="Mastrian S.D."/>
            <person name="Miyashita H."/>
            <person name="Page L."/>
            <person name="Ramakrishna P."/>
            <person name="Satoh S."/>
            <person name="Sattley W.M."/>
            <person name="Shimada Y."/>
            <person name="Taylor H.L."/>
            <person name="Tomo T."/>
            <person name="Tsuchiya T."/>
            <person name="Wang Z.T."/>
            <person name="Raymond J."/>
            <person name="Mimuro M."/>
            <person name="Blankenship R.E."/>
            <person name="Touchman J.W."/>
        </authorList>
    </citation>
    <scope>NUCLEOTIDE SEQUENCE [LARGE SCALE GENOMIC DNA]</scope>
    <source>
        <strain evidence="2">MBIC 11017</strain>
    </source>
</reference>